<dbReference type="SUPFAM" id="SSF52540">
    <property type="entry name" value="P-loop containing nucleoside triphosphate hydrolases"/>
    <property type="match status" value="1"/>
</dbReference>
<dbReference type="GO" id="GO:0016887">
    <property type="term" value="F:ATP hydrolysis activity"/>
    <property type="evidence" value="ECO:0007669"/>
    <property type="project" value="InterPro"/>
</dbReference>
<dbReference type="GO" id="GO:0005524">
    <property type="term" value="F:ATP binding"/>
    <property type="evidence" value="ECO:0007669"/>
    <property type="project" value="UniProtKB-KW"/>
</dbReference>
<dbReference type="PROSITE" id="PS00211">
    <property type="entry name" value="ABC_TRANSPORTER_1"/>
    <property type="match status" value="1"/>
</dbReference>
<dbReference type="InterPro" id="IPR050093">
    <property type="entry name" value="ABC_SmlMolc_Importer"/>
</dbReference>
<accession>A0A6N6JEX7</accession>
<evidence type="ECO:0000256" key="7">
    <source>
        <dbReference type="ARBA" id="ARBA00023136"/>
    </source>
</evidence>
<gene>
    <name evidence="9" type="primary">thiQ</name>
    <name evidence="9" type="ORF">KIN_14240</name>
</gene>
<feature type="domain" description="ABC transporter" evidence="8">
    <location>
        <begin position="2"/>
        <end position="230"/>
    </location>
</feature>
<protein>
    <submittedName>
        <fullName evidence="9">Thiamine import ATP-binding protein ThiQ</fullName>
    </submittedName>
</protein>
<dbReference type="GO" id="GO:0016020">
    <property type="term" value="C:membrane"/>
    <property type="evidence" value="ECO:0007669"/>
    <property type="project" value="InterPro"/>
</dbReference>
<keyword evidence="5 9" id="KW-0067">ATP-binding</keyword>
<name>A0A6N6JEX7_9RHOB</name>
<proteinExistence type="predicted"/>
<evidence type="ECO:0000313" key="10">
    <source>
        <dbReference type="Proteomes" id="UP000436822"/>
    </source>
</evidence>
<dbReference type="GO" id="GO:0042626">
    <property type="term" value="F:ATPase-coupled transmembrane transporter activity"/>
    <property type="evidence" value="ECO:0007669"/>
    <property type="project" value="InterPro"/>
</dbReference>
<dbReference type="EMBL" id="BLJE01000002">
    <property type="protein sequence ID" value="GFE64350.1"/>
    <property type="molecule type" value="Genomic_DNA"/>
</dbReference>
<dbReference type="InterPro" id="IPR005968">
    <property type="entry name" value="Thiamine_ABC_ThiQ"/>
</dbReference>
<keyword evidence="2" id="KW-1003">Cell membrane</keyword>
<dbReference type="InterPro" id="IPR027417">
    <property type="entry name" value="P-loop_NTPase"/>
</dbReference>
<evidence type="ECO:0000256" key="6">
    <source>
        <dbReference type="ARBA" id="ARBA00022967"/>
    </source>
</evidence>
<dbReference type="PANTHER" id="PTHR42781">
    <property type="entry name" value="SPERMIDINE/PUTRESCINE IMPORT ATP-BINDING PROTEIN POTA"/>
    <property type="match status" value="1"/>
</dbReference>
<dbReference type="AlphaFoldDB" id="A0A6N6JEX7"/>
<comment type="caution">
    <text evidence="9">The sequence shown here is derived from an EMBL/GenBank/DDBJ whole genome shotgun (WGS) entry which is preliminary data.</text>
</comment>
<dbReference type="PROSITE" id="PS50893">
    <property type="entry name" value="ABC_TRANSPORTER_2"/>
    <property type="match status" value="1"/>
</dbReference>
<keyword evidence="10" id="KW-1185">Reference proteome</keyword>
<dbReference type="OrthoDB" id="9802264at2"/>
<dbReference type="InterPro" id="IPR003439">
    <property type="entry name" value="ABC_transporter-like_ATP-bd"/>
</dbReference>
<dbReference type="GO" id="GO:0071934">
    <property type="term" value="P:thiamine transmembrane transport"/>
    <property type="evidence" value="ECO:0007669"/>
    <property type="project" value="InterPro"/>
</dbReference>
<dbReference type="Pfam" id="PF00005">
    <property type="entry name" value="ABC_tran"/>
    <property type="match status" value="1"/>
</dbReference>
<dbReference type="SMART" id="SM00382">
    <property type="entry name" value="AAA"/>
    <property type="match status" value="1"/>
</dbReference>
<evidence type="ECO:0000256" key="3">
    <source>
        <dbReference type="ARBA" id="ARBA00022519"/>
    </source>
</evidence>
<evidence type="ECO:0000256" key="4">
    <source>
        <dbReference type="ARBA" id="ARBA00022741"/>
    </source>
</evidence>
<dbReference type="InterPro" id="IPR003593">
    <property type="entry name" value="AAA+_ATPase"/>
</dbReference>
<keyword evidence="7" id="KW-0472">Membrane</keyword>
<dbReference type="InterPro" id="IPR017871">
    <property type="entry name" value="ABC_transporter-like_CS"/>
</dbReference>
<keyword evidence="1" id="KW-0813">Transport</keyword>
<evidence type="ECO:0000256" key="1">
    <source>
        <dbReference type="ARBA" id="ARBA00022448"/>
    </source>
</evidence>
<evidence type="ECO:0000313" key="9">
    <source>
        <dbReference type="EMBL" id="GFE64350.1"/>
    </source>
</evidence>
<keyword evidence="3" id="KW-0997">Cell inner membrane</keyword>
<keyword evidence="4" id="KW-0547">Nucleotide-binding</keyword>
<dbReference type="RefSeq" id="WP_159805465.1">
    <property type="nucleotide sequence ID" value="NZ_BLJE01000002.1"/>
</dbReference>
<reference evidence="9 10" key="1">
    <citation type="submission" date="2019-12" db="EMBL/GenBank/DDBJ databases">
        <title>Litoreibacter badius sp. nov., a novel bacteriochlorophyll a-containing bacterium in the genus Litoreibacter.</title>
        <authorList>
            <person name="Kanamuro M."/>
            <person name="Takabe Y."/>
            <person name="Mori K."/>
            <person name="Takaichi S."/>
            <person name="Hanada S."/>
        </authorList>
    </citation>
    <scope>NUCLEOTIDE SEQUENCE [LARGE SCALE GENOMIC DNA]</scope>
    <source>
        <strain evidence="9 10">K6</strain>
    </source>
</reference>
<dbReference type="NCBIfam" id="TIGR01277">
    <property type="entry name" value="thiQ"/>
    <property type="match status" value="1"/>
</dbReference>
<evidence type="ECO:0000256" key="5">
    <source>
        <dbReference type="ARBA" id="ARBA00022840"/>
    </source>
</evidence>
<dbReference type="Proteomes" id="UP000436822">
    <property type="component" value="Unassembled WGS sequence"/>
</dbReference>
<evidence type="ECO:0000259" key="8">
    <source>
        <dbReference type="PROSITE" id="PS50893"/>
    </source>
</evidence>
<evidence type="ECO:0000256" key="2">
    <source>
        <dbReference type="ARBA" id="ARBA00022475"/>
    </source>
</evidence>
<organism evidence="9 10">
    <name type="scientific">Litoreibacter roseus</name>
    <dbReference type="NCBI Taxonomy" id="2601869"/>
    <lineage>
        <taxon>Bacteria</taxon>
        <taxon>Pseudomonadati</taxon>
        <taxon>Pseudomonadota</taxon>
        <taxon>Alphaproteobacteria</taxon>
        <taxon>Rhodobacterales</taxon>
        <taxon>Roseobacteraceae</taxon>
        <taxon>Litoreibacter</taxon>
    </lineage>
</organism>
<keyword evidence="6" id="KW-1278">Translocase</keyword>
<dbReference type="PANTHER" id="PTHR42781:SF1">
    <property type="entry name" value="THIAMINE IMPORT ATP-BINDING PROTEIN THIQ"/>
    <property type="match status" value="1"/>
</dbReference>
<sequence>MIDLNDVLIRQGAFSLAAAFALSRGTVTAVMGPSGSGKSTLLNAVAGFLPIAQGRLVLNGVDVTNAPPGPRPVSMIFQDQNLFPHLTAAQNVGLGRHPGLKLTQVDRLAVADALDRVGLGGLQDRKPAALSGGQQSRVALARVLLQRRPILLLDEPFAALGPALRVEMLELVRDIASDQDLTVLMVTHDPKDAAEIAPQMVVVSDGVAHLPQGTAALLADPPPALKQYLG</sequence>
<dbReference type="Gene3D" id="3.40.50.300">
    <property type="entry name" value="P-loop containing nucleotide triphosphate hydrolases"/>
    <property type="match status" value="1"/>
</dbReference>